<proteinExistence type="predicted"/>
<name>A0ABS4F2E4_9CLOT</name>
<organism evidence="3 4">
    <name type="scientific">Clostridium moniliforme</name>
    <dbReference type="NCBI Taxonomy" id="39489"/>
    <lineage>
        <taxon>Bacteria</taxon>
        <taxon>Bacillati</taxon>
        <taxon>Bacillota</taxon>
        <taxon>Clostridia</taxon>
        <taxon>Eubacteriales</taxon>
        <taxon>Clostridiaceae</taxon>
        <taxon>Clostridium</taxon>
    </lineage>
</organism>
<gene>
    <name evidence="3" type="ORF">J2Z53_002004</name>
</gene>
<dbReference type="Proteomes" id="UP000783390">
    <property type="component" value="Unassembled WGS sequence"/>
</dbReference>
<dbReference type="EMBL" id="JAGGJZ010000006">
    <property type="protein sequence ID" value="MBP1890409.1"/>
    <property type="molecule type" value="Genomic_DNA"/>
</dbReference>
<protein>
    <recommendedName>
        <fullName evidence="2">FHA domain-containing protein</fullName>
    </recommendedName>
</protein>
<keyword evidence="1" id="KW-0812">Transmembrane</keyword>
<dbReference type="PROSITE" id="PS50006">
    <property type="entry name" value="FHA_DOMAIN"/>
    <property type="match status" value="1"/>
</dbReference>
<reference evidence="3 4" key="1">
    <citation type="submission" date="2021-03" db="EMBL/GenBank/DDBJ databases">
        <title>Genomic Encyclopedia of Type Strains, Phase IV (KMG-IV): sequencing the most valuable type-strain genomes for metagenomic binning, comparative biology and taxonomic classification.</title>
        <authorList>
            <person name="Goeker M."/>
        </authorList>
    </citation>
    <scope>NUCLEOTIDE SEQUENCE [LARGE SCALE GENOMIC DNA]</scope>
    <source>
        <strain evidence="3 4">DSM 3984</strain>
    </source>
</reference>
<feature type="domain" description="FHA" evidence="2">
    <location>
        <begin position="76"/>
        <end position="125"/>
    </location>
</feature>
<dbReference type="InterPro" id="IPR050923">
    <property type="entry name" value="Cell_Proc_Reg/RNA_Proc"/>
</dbReference>
<evidence type="ECO:0000313" key="3">
    <source>
        <dbReference type="EMBL" id="MBP1890409.1"/>
    </source>
</evidence>
<feature type="transmembrane region" description="Helical" evidence="1">
    <location>
        <begin position="6"/>
        <end position="27"/>
    </location>
</feature>
<dbReference type="PANTHER" id="PTHR23308">
    <property type="entry name" value="NUCLEAR INHIBITOR OF PROTEIN PHOSPHATASE-1"/>
    <property type="match status" value="1"/>
</dbReference>
<dbReference type="InterPro" id="IPR000253">
    <property type="entry name" value="FHA_dom"/>
</dbReference>
<dbReference type="InterPro" id="IPR008984">
    <property type="entry name" value="SMAD_FHA_dom_sf"/>
</dbReference>
<keyword evidence="1" id="KW-0472">Membrane</keyword>
<dbReference type="SMART" id="SM00240">
    <property type="entry name" value="FHA"/>
    <property type="match status" value="1"/>
</dbReference>
<sequence length="148" mass="16231">MDFSKFIAGVFGIIFIILLYFIIVYALKIMAKDVKGGGNSKRPIPVRKRHHGIEIIEVGENTSLKMGSIIPIRDITTIGRRGSNTVVLTDQYVSGNHAKITVKNNTLVLEDLNSTNGTFLNGQKITGRVKLFAKDKIAIGTAVFKVLS</sequence>
<dbReference type="Gene3D" id="2.60.200.20">
    <property type="match status" value="1"/>
</dbReference>
<comment type="caution">
    <text evidence="3">The sequence shown here is derived from an EMBL/GenBank/DDBJ whole genome shotgun (WGS) entry which is preliminary data.</text>
</comment>
<dbReference type="Pfam" id="PF00498">
    <property type="entry name" value="FHA"/>
    <property type="match status" value="1"/>
</dbReference>
<keyword evidence="4" id="KW-1185">Reference proteome</keyword>
<dbReference type="RefSeq" id="WP_209797325.1">
    <property type="nucleotide sequence ID" value="NZ_JAGGJZ010000006.1"/>
</dbReference>
<dbReference type="SUPFAM" id="SSF49879">
    <property type="entry name" value="SMAD/FHA domain"/>
    <property type="match status" value="1"/>
</dbReference>
<evidence type="ECO:0000256" key="1">
    <source>
        <dbReference type="SAM" id="Phobius"/>
    </source>
</evidence>
<keyword evidence="1" id="KW-1133">Transmembrane helix</keyword>
<evidence type="ECO:0000313" key="4">
    <source>
        <dbReference type="Proteomes" id="UP000783390"/>
    </source>
</evidence>
<evidence type="ECO:0000259" key="2">
    <source>
        <dbReference type="PROSITE" id="PS50006"/>
    </source>
</evidence>
<accession>A0ABS4F2E4</accession>